<dbReference type="InterPro" id="IPR029058">
    <property type="entry name" value="AB_hydrolase_fold"/>
</dbReference>
<reference evidence="2 3" key="1">
    <citation type="journal article" date="2017" name="Nature">
        <title>The Apostasia genome and the evolution of orchids.</title>
        <authorList>
            <person name="Zhang G.Q."/>
            <person name="Liu K.W."/>
            <person name="Li Z."/>
            <person name="Lohaus R."/>
            <person name="Hsiao Y.Y."/>
            <person name="Niu S.C."/>
            <person name="Wang J.Y."/>
            <person name="Lin Y.C."/>
            <person name="Xu Q."/>
            <person name="Chen L.J."/>
            <person name="Yoshida K."/>
            <person name="Fujiwara S."/>
            <person name="Wang Z.W."/>
            <person name="Zhang Y.Q."/>
            <person name="Mitsuda N."/>
            <person name="Wang M."/>
            <person name="Liu G.H."/>
            <person name="Pecoraro L."/>
            <person name="Huang H.X."/>
            <person name="Xiao X.J."/>
            <person name="Lin M."/>
            <person name="Wu X.Y."/>
            <person name="Wu W.L."/>
            <person name="Chen Y.Y."/>
            <person name="Chang S.B."/>
            <person name="Sakamoto S."/>
            <person name="Ohme-Takagi M."/>
            <person name="Yagi M."/>
            <person name="Zeng S.J."/>
            <person name="Shen C.Y."/>
            <person name="Yeh C.M."/>
            <person name="Luo Y.B."/>
            <person name="Tsai W.C."/>
            <person name="Van de Peer Y."/>
            <person name="Liu Z.J."/>
        </authorList>
    </citation>
    <scope>NUCLEOTIDE SEQUENCE [LARGE SCALE GENOMIC DNA]</scope>
    <source>
        <strain evidence="3">cv. Shenzhen</strain>
        <tissue evidence="2">Stem</tissue>
    </source>
</reference>
<evidence type="ECO:0000256" key="1">
    <source>
        <dbReference type="SAM" id="MobiDB-lite"/>
    </source>
</evidence>
<dbReference type="Gene3D" id="3.40.50.1820">
    <property type="entry name" value="alpha/beta hydrolase"/>
    <property type="match status" value="1"/>
</dbReference>
<evidence type="ECO:0000313" key="3">
    <source>
        <dbReference type="Proteomes" id="UP000236161"/>
    </source>
</evidence>
<dbReference type="AlphaFoldDB" id="A0A2H9ZYK3"/>
<gene>
    <name evidence="2" type="ORF">AXF42_Ash020954</name>
</gene>
<accession>A0A2H9ZYK3</accession>
<dbReference type="EMBL" id="KZ452447">
    <property type="protein sequence ID" value="PKA48391.1"/>
    <property type="molecule type" value="Genomic_DNA"/>
</dbReference>
<organism evidence="2 3">
    <name type="scientific">Apostasia shenzhenica</name>
    <dbReference type="NCBI Taxonomy" id="1088818"/>
    <lineage>
        <taxon>Eukaryota</taxon>
        <taxon>Viridiplantae</taxon>
        <taxon>Streptophyta</taxon>
        <taxon>Embryophyta</taxon>
        <taxon>Tracheophyta</taxon>
        <taxon>Spermatophyta</taxon>
        <taxon>Magnoliopsida</taxon>
        <taxon>Liliopsida</taxon>
        <taxon>Asparagales</taxon>
        <taxon>Orchidaceae</taxon>
        <taxon>Apostasioideae</taxon>
        <taxon>Apostasia</taxon>
    </lineage>
</organism>
<sequence length="276" mass="31022">MGSLVVVFNWASHWTSLRRASYVHNYMASIRPLLLLLLLLRPTTVISPRGPLMQINVYDYAEALRILCNRALEIYESAQDGHSVGLQAYAGPISYVLAVLATYQTLTPRPIGLELMQHRIEFLGLHRIGRNHYVMEVFIVGHDWGAMVAWNLCLFRPDKLPIVGLEEEALRAPSNWGGDKTKLLRTRKVASPLPRLKAQPVQKLEEAPSVSQLEARLVPDLEASPLVPKLEASTMPELEALPDYGPRSNLGHEDSPNHRPRRSRIIPRNLGPEGTR</sequence>
<dbReference type="STRING" id="1088818.A0A2H9ZYK3"/>
<dbReference type="Proteomes" id="UP000236161">
    <property type="component" value="Unassembled WGS sequence"/>
</dbReference>
<protein>
    <submittedName>
        <fullName evidence="2">Uncharacterized protein</fullName>
    </submittedName>
</protein>
<dbReference type="SUPFAM" id="SSF53474">
    <property type="entry name" value="alpha/beta-Hydrolases"/>
    <property type="match status" value="1"/>
</dbReference>
<keyword evidence="3" id="KW-1185">Reference proteome</keyword>
<name>A0A2H9ZYK3_9ASPA</name>
<proteinExistence type="predicted"/>
<evidence type="ECO:0000313" key="2">
    <source>
        <dbReference type="EMBL" id="PKA48391.1"/>
    </source>
</evidence>
<feature type="region of interest" description="Disordered" evidence="1">
    <location>
        <begin position="232"/>
        <end position="276"/>
    </location>
</feature>